<feature type="compositionally biased region" description="Basic and acidic residues" evidence="1">
    <location>
        <begin position="92"/>
        <end position="114"/>
    </location>
</feature>
<gene>
    <name evidence="2" type="ORF">SAMN04488025_11817</name>
</gene>
<evidence type="ECO:0000256" key="1">
    <source>
        <dbReference type="SAM" id="MobiDB-lite"/>
    </source>
</evidence>
<name>A0A1I2PJV5_9BACL</name>
<protein>
    <submittedName>
        <fullName evidence="2">Uncharacterized protein</fullName>
    </submittedName>
</protein>
<evidence type="ECO:0000313" key="2">
    <source>
        <dbReference type="EMBL" id="SFG15389.1"/>
    </source>
</evidence>
<sequence length="213" mass="23195">MSFHGTSRLQEQRQNRHVFTHLPGSRSVFLFRSSSRKPDIPACREGLLGRIGARGPLGAAAHQGPAALSPDSGAPGLHPLRGAGSTGGGRWEAAELIRGGEKVFPRRGKTDHSGPQKRGRNDPSQGAPAGCLFPVKQVDLLPSFAPFVFFCRNPARCRPGNTPPDSHPDGGGEQNGRSANRQAEHRRHHQVNHVDPSPFSRRSADRRDRRQRP</sequence>
<evidence type="ECO:0000313" key="3">
    <source>
        <dbReference type="Proteomes" id="UP000198661"/>
    </source>
</evidence>
<proteinExistence type="predicted"/>
<feature type="region of interest" description="Disordered" evidence="1">
    <location>
        <begin position="160"/>
        <end position="213"/>
    </location>
</feature>
<organism evidence="2 3">
    <name type="scientific">Planifilum fulgidum</name>
    <dbReference type="NCBI Taxonomy" id="201973"/>
    <lineage>
        <taxon>Bacteria</taxon>
        <taxon>Bacillati</taxon>
        <taxon>Bacillota</taxon>
        <taxon>Bacilli</taxon>
        <taxon>Bacillales</taxon>
        <taxon>Thermoactinomycetaceae</taxon>
        <taxon>Planifilum</taxon>
    </lineage>
</organism>
<keyword evidence="3" id="KW-1185">Reference proteome</keyword>
<feature type="region of interest" description="Disordered" evidence="1">
    <location>
        <begin position="58"/>
        <end position="128"/>
    </location>
</feature>
<dbReference type="EMBL" id="FOOK01000018">
    <property type="protein sequence ID" value="SFG15389.1"/>
    <property type="molecule type" value="Genomic_DNA"/>
</dbReference>
<feature type="compositionally biased region" description="Basic and acidic residues" evidence="1">
    <location>
        <begin position="202"/>
        <end position="213"/>
    </location>
</feature>
<accession>A0A1I2PJV5</accession>
<dbReference type="AlphaFoldDB" id="A0A1I2PJV5"/>
<dbReference type="Proteomes" id="UP000198661">
    <property type="component" value="Unassembled WGS sequence"/>
</dbReference>
<reference evidence="2 3" key="1">
    <citation type="submission" date="2016-10" db="EMBL/GenBank/DDBJ databases">
        <authorList>
            <person name="de Groot N.N."/>
        </authorList>
    </citation>
    <scope>NUCLEOTIDE SEQUENCE [LARGE SCALE GENOMIC DNA]</scope>
    <source>
        <strain evidence="2 3">DSM 44945</strain>
    </source>
</reference>